<dbReference type="InterPro" id="IPR058163">
    <property type="entry name" value="LysR-type_TF_proteobact-type"/>
</dbReference>
<dbReference type="Pfam" id="PF03466">
    <property type="entry name" value="LysR_substrate"/>
    <property type="match status" value="1"/>
</dbReference>
<name>A0A848FFL3_9BURK</name>
<comment type="caution">
    <text evidence="3">The sequence shown here is derived from an EMBL/GenBank/DDBJ whole genome shotgun (WGS) entry which is preliminary data.</text>
</comment>
<dbReference type="SUPFAM" id="SSF53850">
    <property type="entry name" value="Periplasmic binding protein-like II"/>
    <property type="match status" value="1"/>
</dbReference>
<comment type="similarity">
    <text evidence="1">Belongs to the LysR transcriptional regulatory family.</text>
</comment>
<dbReference type="EMBL" id="JABBFW010000024">
    <property type="protein sequence ID" value="NML17926.1"/>
    <property type="molecule type" value="Genomic_DNA"/>
</dbReference>
<dbReference type="Proteomes" id="UP000574067">
    <property type="component" value="Unassembled WGS sequence"/>
</dbReference>
<reference evidence="3 4" key="1">
    <citation type="submission" date="2020-04" db="EMBL/GenBank/DDBJ databases">
        <title>Azohydromonas sp. isolated from soil.</title>
        <authorList>
            <person name="Dahal R.H."/>
        </authorList>
    </citation>
    <scope>NUCLEOTIDE SEQUENCE [LARGE SCALE GENOMIC DNA]</scope>
    <source>
        <strain evidence="3 4">G-1-1-14</strain>
    </source>
</reference>
<feature type="domain" description="LysR substrate-binding" evidence="2">
    <location>
        <begin position="5"/>
        <end position="70"/>
    </location>
</feature>
<dbReference type="GO" id="GO:0003700">
    <property type="term" value="F:DNA-binding transcription factor activity"/>
    <property type="evidence" value="ECO:0007669"/>
    <property type="project" value="TreeGrafter"/>
</dbReference>
<accession>A0A848FFL3</accession>
<dbReference type="InterPro" id="IPR005119">
    <property type="entry name" value="LysR_subst-bd"/>
</dbReference>
<evidence type="ECO:0000256" key="1">
    <source>
        <dbReference type="ARBA" id="ARBA00009437"/>
    </source>
</evidence>
<dbReference type="PANTHER" id="PTHR30537">
    <property type="entry name" value="HTH-TYPE TRANSCRIPTIONAL REGULATOR"/>
    <property type="match status" value="1"/>
</dbReference>
<evidence type="ECO:0000313" key="3">
    <source>
        <dbReference type="EMBL" id="NML17926.1"/>
    </source>
</evidence>
<dbReference type="Gene3D" id="3.40.190.290">
    <property type="match status" value="1"/>
</dbReference>
<proteinExistence type="inferred from homology"/>
<dbReference type="AlphaFoldDB" id="A0A848FFL3"/>
<organism evidence="3 4">
    <name type="scientific">Azohydromonas caseinilytica</name>
    <dbReference type="NCBI Taxonomy" id="2728836"/>
    <lineage>
        <taxon>Bacteria</taxon>
        <taxon>Pseudomonadati</taxon>
        <taxon>Pseudomonadota</taxon>
        <taxon>Betaproteobacteria</taxon>
        <taxon>Burkholderiales</taxon>
        <taxon>Sphaerotilaceae</taxon>
        <taxon>Azohydromonas</taxon>
    </lineage>
</organism>
<dbReference type="PANTHER" id="PTHR30537:SF5">
    <property type="entry name" value="HTH-TYPE TRANSCRIPTIONAL ACTIVATOR TTDR-RELATED"/>
    <property type="match status" value="1"/>
</dbReference>
<gene>
    <name evidence="3" type="ORF">HHL10_23425</name>
</gene>
<sequence length="76" mass="8619">MDAEVSAVLAGIGIDQLPSDLAAPLVEQGRLVRLLARHTTERFGLYVHYPQRAHLPPRSRLFIDFVVQRLQARERS</sequence>
<dbReference type="GO" id="GO:0043565">
    <property type="term" value="F:sequence-specific DNA binding"/>
    <property type="evidence" value="ECO:0007669"/>
    <property type="project" value="TreeGrafter"/>
</dbReference>
<keyword evidence="4" id="KW-1185">Reference proteome</keyword>
<evidence type="ECO:0000259" key="2">
    <source>
        <dbReference type="Pfam" id="PF03466"/>
    </source>
</evidence>
<evidence type="ECO:0000313" key="4">
    <source>
        <dbReference type="Proteomes" id="UP000574067"/>
    </source>
</evidence>
<dbReference type="GO" id="GO:0006351">
    <property type="term" value="P:DNA-templated transcription"/>
    <property type="evidence" value="ECO:0007669"/>
    <property type="project" value="TreeGrafter"/>
</dbReference>
<protein>
    <recommendedName>
        <fullName evidence="2">LysR substrate-binding domain-containing protein</fullName>
    </recommendedName>
</protein>